<reference evidence="20" key="1">
    <citation type="journal article" date="2017" name="Mitochondrial DNA Part B Resour">
        <title>Complete mitochondrial genome of the freshwater prawn Palaemon capensis (Crustacea: Palaemonidae).</title>
        <authorList>
            <person name="Wood L.E."/>
            <person name="De Grave S."/>
            <person name="van Heerden C.J."/>
            <person name="Daniels S.R."/>
        </authorList>
    </citation>
    <scope>NUCLEOTIDE SEQUENCE</scope>
</reference>
<gene>
    <name evidence="20" type="primary">ND2</name>
</gene>
<feature type="transmembrane region" description="Helical" evidence="18">
    <location>
        <begin position="233"/>
        <end position="252"/>
    </location>
</feature>
<keyword evidence="12 18" id="KW-1133">Transmembrane helix</keyword>
<dbReference type="PRINTS" id="PR01436">
    <property type="entry name" value="NADHDHGNASE2"/>
</dbReference>
<evidence type="ECO:0000256" key="12">
    <source>
        <dbReference type="ARBA" id="ARBA00022989"/>
    </source>
</evidence>
<dbReference type="AlphaFoldDB" id="A0A385JG36"/>
<feature type="transmembrane region" description="Helical" evidence="18">
    <location>
        <begin position="310"/>
        <end position="329"/>
    </location>
</feature>
<comment type="similarity">
    <text evidence="3 18">Belongs to the complex I subunit 2 family.</text>
</comment>
<feature type="transmembrane region" description="Helical" evidence="18">
    <location>
        <begin position="145"/>
        <end position="163"/>
    </location>
</feature>
<dbReference type="GO" id="GO:0008137">
    <property type="term" value="F:NADH dehydrogenase (ubiquinone) activity"/>
    <property type="evidence" value="ECO:0007669"/>
    <property type="project" value="UniProtKB-EC"/>
</dbReference>
<dbReference type="GO" id="GO:0006120">
    <property type="term" value="P:mitochondrial electron transport, NADH to ubiquinone"/>
    <property type="evidence" value="ECO:0007669"/>
    <property type="project" value="InterPro"/>
</dbReference>
<dbReference type="RefSeq" id="YP_009514145.1">
    <property type="nucleotide sequence ID" value="NC_039373.1"/>
</dbReference>
<reference evidence="20" key="2">
    <citation type="submission" date="2017-08" db="EMBL/GenBank/DDBJ databases">
        <authorList>
            <person name="de Groot N.N."/>
        </authorList>
    </citation>
    <scope>NUCLEOTIDE SEQUENCE</scope>
</reference>
<evidence type="ECO:0000256" key="14">
    <source>
        <dbReference type="ARBA" id="ARBA00023075"/>
    </source>
</evidence>
<keyword evidence="8 18" id="KW-0812">Transmembrane</keyword>
<proteinExistence type="inferred from homology"/>
<evidence type="ECO:0000256" key="7">
    <source>
        <dbReference type="ARBA" id="ARBA00022660"/>
    </source>
</evidence>
<evidence type="ECO:0000256" key="15">
    <source>
        <dbReference type="ARBA" id="ARBA00023128"/>
    </source>
</evidence>
<evidence type="ECO:0000256" key="13">
    <source>
        <dbReference type="ARBA" id="ARBA00023027"/>
    </source>
</evidence>
<geneLocation type="mitochondrion" evidence="20"/>
<dbReference type="PANTHER" id="PTHR46552">
    <property type="entry name" value="NADH-UBIQUINONE OXIDOREDUCTASE CHAIN 2"/>
    <property type="match status" value="1"/>
</dbReference>
<keyword evidence="9 18" id="KW-0999">Mitochondrion inner membrane</keyword>
<keyword evidence="14 18" id="KW-0830">Ubiquinone</keyword>
<evidence type="ECO:0000256" key="5">
    <source>
        <dbReference type="ARBA" id="ARBA00021008"/>
    </source>
</evidence>
<keyword evidence="11 18" id="KW-0249">Electron transport</keyword>
<keyword evidence="16 18" id="KW-0472">Membrane</keyword>
<evidence type="ECO:0000256" key="17">
    <source>
        <dbReference type="ARBA" id="ARBA00049551"/>
    </source>
</evidence>
<accession>A0A385JG36</accession>
<feature type="transmembrane region" description="Helical" evidence="18">
    <location>
        <begin position="193"/>
        <end position="213"/>
    </location>
</feature>
<comment type="subcellular location">
    <subcellularLocation>
        <location evidence="2 18">Mitochondrion inner membrane</location>
        <topology evidence="2 18">Multi-pass membrane protein</topology>
    </subcellularLocation>
</comment>
<evidence type="ECO:0000256" key="10">
    <source>
        <dbReference type="ARBA" id="ARBA00022967"/>
    </source>
</evidence>
<dbReference type="InterPro" id="IPR001750">
    <property type="entry name" value="ND/Mrp_TM"/>
</dbReference>
<evidence type="ECO:0000256" key="9">
    <source>
        <dbReference type="ARBA" id="ARBA00022792"/>
    </source>
</evidence>
<feature type="transmembrane region" description="Helical" evidence="18">
    <location>
        <begin position="267"/>
        <end position="289"/>
    </location>
</feature>
<evidence type="ECO:0000256" key="16">
    <source>
        <dbReference type="ARBA" id="ARBA00023136"/>
    </source>
</evidence>
<sequence>MLFVNPSSIMFMFTLILGTFISISSSSWFISWVGLELNLISFIPLMFSKENMFSSEATFKYFLIQALGSAILLMSVSLLLIFGQAPKILILTSLLLKMGAAPFHFWLPSIMQGISWPSCIILMTVQKIGPLGLTSYIISSDTLELVMSSSILSAILGGIGGLNQTLLRKIMAFSSVAHMGWLLASLTTNSLLWVHYLAIYSIMSSSLAIFFNYNQAFHVKQLIYMSSSSGNKLMMFMCLLSLGGLPPLLGFIPKLSVIKELTYQNNIMWVFILTMSALITLFFYTRIVLSALSLTSPKMKSTSLNFNYKLSALAMLNFLPLLFPMMTLMPS</sequence>
<keyword evidence="6" id="KW-0813">Transport</keyword>
<keyword evidence="10 18" id="KW-1278">Translocase</keyword>
<dbReference type="Pfam" id="PF00361">
    <property type="entry name" value="Proton_antipo_M"/>
    <property type="match status" value="2"/>
</dbReference>
<feature type="transmembrane region" description="Helical" evidence="18">
    <location>
        <begin position="59"/>
        <end position="82"/>
    </location>
</feature>
<evidence type="ECO:0000256" key="8">
    <source>
        <dbReference type="ARBA" id="ARBA00022692"/>
    </source>
</evidence>
<organism evidence="20">
    <name type="scientific">Palaemon capensis</name>
    <dbReference type="NCBI Taxonomy" id="1440474"/>
    <lineage>
        <taxon>Eukaryota</taxon>
        <taxon>Metazoa</taxon>
        <taxon>Ecdysozoa</taxon>
        <taxon>Arthropoda</taxon>
        <taxon>Crustacea</taxon>
        <taxon>Multicrustacea</taxon>
        <taxon>Malacostraca</taxon>
        <taxon>Eumalacostraca</taxon>
        <taxon>Eucarida</taxon>
        <taxon>Decapoda</taxon>
        <taxon>Pleocyemata</taxon>
        <taxon>Caridea</taxon>
        <taxon>Palaemonoidea</taxon>
        <taxon>Palaemonidae</taxon>
        <taxon>Palaemon</taxon>
    </lineage>
</organism>
<feature type="transmembrane region" description="Helical" evidence="18">
    <location>
        <begin position="7"/>
        <end position="23"/>
    </location>
</feature>
<dbReference type="PANTHER" id="PTHR46552:SF1">
    <property type="entry name" value="NADH-UBIQUINONE OXIDOREDUCTASE CHAIN 2"/>
    <property type="match status" value="1"/>
</dbReference>
<dbReference type="InterPro" id="IPR050175">
    <property type="entry name" value="Complex_I_Subunit_2"/>
</dbReference>
<dbReference type="EC" id="7.1.1.2" evidence="4 18"/>
<evidence type="ECO:0000256" key="18">
    <source>
        <dbReference type="RuleBase" id="RU003403"/>
    </source>
</evidence>
<feature type="domain" description="NADH:quinone oxidoreductase/Mrp antiporter transmembrane" evidence="19">
    <location>
        <begin position="88"/>
        <end position="280"/>
    </location>
</feature>
<dbReference type="EMBL" id="MF797833">
    <property type="protein sequence ID" value="AXY96103.1"/>
    <property type="molecule type" value="Genomic_DNA"/>
</dbReference>
<evidence type="ECO:0000313" key="20">
    <source>
        <dbReference type="EMBL" id="AXY96103.1"/>
    </source>
</evidence>
<dbReference type="InterPro" id="IPR003917">
    <property type="entry name" value="NADH_UbQ_OxRdtase_chain2"/>
</dbReference>
<dbReference type="CTD" id="4536"/>
<dbReference type="GeneID" id="37867531"/>
<evidence type="ECO:0000259" key="19">
    <source>
        <dbReference type="Pfam" id="PF00361"/>
    </source>
</evidence>
<feature type="transmembrane region" description="Helical" evidence="18">
    <location>
        <begin position="29"/>
        <end position="47"/>
    </location>
</feature>
<evidence type="ECO:0000256" key="4">
    <source>
        <dbReference type="ARBA" id="ARBA00012944"/>
    </source>
</evidence>
<evidence type="ECO:0000256" key="11">
    <source>
        <dbReference type="ARBA" id="ARBA00022982"/>
    </source>
</evidence>
<keyword evidence="13 18" id="KW-0520">NAD</keyword>
<evidence type="ECO:0000256" key="3">
    <source>
        <dbReference type="ARBA" id="ARBA00007012"/>
    </source>
</evidence>
<evidence type="ECO:0000256" key="6">
    <source>
        <dbReference type="ARBA" id="ARBA00022448"/>
    </source>
</evidence>
<dbReference type="GO" id="GO:0005743">
    <property type="term" value="C:mitochondrial inner membrane"/>
    <property type="evidence" value="ECO:0007669"/>
    <property type="project" value="UniProtKB-SubCell"/>
</dbReference>
<comment type="catalytic activity">
    <reaction evidence="17 18">
        <text>a ubiquinone + NADH + 5 H(+)(in) = a ubiquinol + NAD(+) + 4 H(+)(out)</text>
        <dbReference type="Rhea" id="RHEA:29091"/>
        <dbReference type="Rhea" id="RHEA-COMP:9565"/>
        <dbReference type="Rhea" id="RHEA-COMP:9566"/>
        <dbReference type="ChEBI" id="CHEBI:15378"/>
        <dbReference type="ChEBI" id="CHEBI:16389"/>
        <dbReference type="ChEBI" id="CHEBI:17976"/>
        <dbReference type="ChEBI" id="CHEBI:57540"/>
        <dbReference type="ChEBI" id="CHEBI:57945"/>
        <dbReference type="EC" id="7.1.1.2"/>
    </reaction>
</comment>
<keyword evidence="15 18" id="KW-0496">Mitochondrion</keyword>
<evidence type="ECO:0000256" key="2">
    <source>
        <dbReference type="ARBA" id="ARBA00004448"/>
    </source>
</evidence>
<keyword evidence="7 18" id="KW-0679">Respiratory chain</keyword>
<comment type="function">
    <text evidence="18">Core subunit of the mitochondrial membrane respiratory chain NADH dehydrogenase (Complex I) which catalyzes electron transfer from NADH through the respiratory chain, using ubiquinone as an electron acceptor. Essential for the catalytic activity and assembly of complex I.</text>
</comment>
<protein>
    <recommendedName>
        <fullName evidence="5 18">NADH-ubiquinone oxidoreductase chain 2</fullName>
        <ecNumber evidence="4 18">7.1.1.2</ecNumber>
    </recommendedName>
</protein>
<name>A0A385JG36_9EUCA</name>
<evidence type="ECO:0000256" key="1">
    <source>
        <dbReference type="ARBA" id="ARBA00003257"/>
    </source>
</evidence>
<feature type="domain" description="NADH:quinone oxidoreductase/Mrp antiporter transmembrane" evidence="19">
    <location>
        <begin position="25"/>
        <end position="80"/>
    </location>
</feature>
<comment type="function">
    <text evidence="1">Core subunit of the mitochondrial membrane respiratory chain NADH dehydrogenase (Complex I) that is believed to belong to the minimal assembly required for catalysis. Complex I functions in the transfer of electrons from NADH to the respiratory chain. The immediate electron acceptor for the enzyme is believed to be ubiquinone.</text>
</comment>